<dbReference type="Pfam" id="PF02272">
    <property type="entry name" value="DHHA1"/>
    <property type="match status" value="1"/>
</dbReference>
<dbReference type="Gene3D" id="2.40.30.130">
    <property type="match status" value="1"/>
</dbReference>
<dbReference type="SUPFAM" id="SSF50447">
    <property type="entry name" value="Translation proteins"/>
    <property type="match status" value="1"/>
</dbReference>
<dbReference type="Pfam" id="PF07973">
    <property type="entry name" value="tRNA_SAD"/>
    <property type="match status" value="1"/>
</dbReference>
<feature type="domain" description="Alanyl-transfer RNA synthetases family profile" evidence="6">
    <location>
        <begin position="1"/>
        <end position="235"/>
    </location>
</feature>
<dbReference type="InterPro" id="IPR012947">
    <property type="entry name" value="tRNA_SAD"/>
</dbReference>
<gene>
    <name evidence="7" type="ORF">H8E29_08160</name>
</gene>
<dbReference type="PANTHER" id="PTHR43462">
    <property type="entry name" value="ALANYL-TRNA EDITING PROTEIN"/>
    <property type="match status" value="1"/>
</dbReference>
<dbReference type="AlphaFoldDB" id="A0A8J6NJY8"/>
<keyword evidence="3" id="KW-0479">Metal-binding</keyword>
<dbReference type="Gene3D" id="3.10.310.40">
    <property type="match status" value="1"/>
</dbReference>
<dbReference type="SMART" id="SM00863">
    <property type="entry name" value="tRNA_SAD"/>
    <property type="match status" value="1"/>
</dbReference>
<dbReference type="InterPro" id="IPR018165">
    <property type="entry name" value="Ala-tRNA-synth_IIc_core"/>
</dbReference>
<dbReference type="EMBL" id="JACNJN010000095">
    <property type="protein sequence ID" value="MBC8335222.1"/>
    <property type="molecule type" value="Genomic_DNA"/>
</dbReference>
<evidence type="ECO:0000313" key="8">
    <source>
        <dbReference type="Proteomes" id="UP000614469"/>
    </source>
</evidence>
<accession>A0A8J6NJY8</accession>
<evidence type="ECO:0000256" key="3">
    <source>
        <dbReference type="ARBA" id="ARBA00022723"/>
    </source>
</evidence>
<protein>
    <recommendedName>
        <fullName evidence="6">Alanyl-transfer RNA synthetases family profile domain-containing protein</fullName>
    </recommendedName>
</protein>
<keyword evidence="4" id="KW-0862">Zinc</keyword>
<dbReference type="PROSITE" id="PS50860">
    <property type="entry name" value="AA_TRNA_LIGASE_II_ALA"/>
    <property type="match status" value="1"/>
</dbReference>
<dbReference type="GO" id="GO:0046872">
    <property type="term" value="F:metal ion binding"/>
    <property type="evidence" value="ECO:0007669"/>
    <property type="project" value="UniProtKB-KW"/>
</dbReference>
<dbReference type="Gene3D" id="3.30.980.10">
    <property type="entry name" value="Threonyl-trna Synthetase, Chain A, domain 2"/>
    <property type="match status" value="1"/>
</dbReference>
<dbReference type="GO" id="GO:0003676">
    <property type="term" value="F:nucleic acid binding"/>
    <property type="evidence" value="ECO:0007669"/>
    <property type="project" value="InterPro"/>
</dbReference>
<feature type="coiled-coil region" evidence="5">
    <location>
        <begin position="251"/>
        <end position="278"/>
    </location>
</feature>
<proteinExistence type="predicted"/>
<dbReference type="SUPFAM" id="SSF55186">
    <property type="entry name" value="ThrRS/AlaRS common domain"/>
    <property type="match status" value="1"/>
</dbReference>
<comment type="caution">
    <text evidence="7">The sequence shown here is derived from an EMBL/GenBank/DDBJ whole genome shotgun (WGS) entry which is preliminary data.</text>
</comment>
<dbReference type="GO" id="GO:0004813">
    <property type="term" value="F:alanine-tRNA ligase activity"/>
    <property type="evidence" value="ECO:0007669"/>
    <property type="project" value="InterPro"/>
</dbReference>
<evidence type="ECO:0000259" key="6">
    <source>
        <dbReference type="PROSITE" id="PS50860"/>
    </source>
</evidence>
<comment type="cofactor">
    <cofactor evidence="1">
        <name>Zn(2+)</name>
        <dbReference type="ChEBI" id="CHEBI:29105"/>
    </cofactor>
</comment>
<keyword evidence="5" id="KW-0175">Coiled coil</keyword>
<evidence type="ECO:0000256" key="5">
    <source>
        <dbReference type="SAM" id="Coils"/>
    </source>
</evidence>
<dbReference type="InterPro" id="IPR051335">
    <property type="entry name" value="Alanyl-tRNA_Editing_Enzymes"/>
</dbReference>
<name>A0A8J6NJY8_9CHLR</name>
<comment type="subcellular location">
    <subcellularLocation>
        <location evidence="2">Cytoplasm</location>
    </subcellularLocation>
</comment>
<evidence type="ECO:0000256" key="2">
    <source>
        <dbReference type="ARBA" id="ARBA00004496"/>
    </source>
</evidence>
<dbReference type="GO" id="GO:0005737">
    <property type="term" value="C:cytoplasm"/>
    <property type="evidence" value="ECO:0007669"/>
    <property type="project" value="UniProtKB-SubCell"/>
</dbReference>
<dbReference type="InterPro" id="IPR003156">
    <property type="entry name" value="DHHA1_dom"/>
</dbReference>
<evidence type="ECO:0000256" key="1">
    <source>
        <dbReference type="ARBA" id="ARBA00001947"/>
    </source>
</evidence>
<organism evidence="7 8">
    <name type="scientific">Candidatus Desulfolinea nitratireducens</name>
    <dbReference type="NCBI Taxonomy" id="2841698"/>
    <lineage>
        <taxon>Bacteria</taxon>
        <taxon>Bacillati</taxon>
        <taxon>Chloroflexota</taxon>
        <taxon>Anaerolineae</taxon>
        <taxon>Anaerolineales</taxon>
        <taxon>Anaerolineales incertae sedis</taxon>
        <taxon>Candidatus Desulfolinea</taxon>
    </lineage>
</organism>
<dbReference type="InterPro" id="IPR009000">
    <property type="entry name" value="Transl_B-barrel_sf"/>
</dbReference>
<dbReference type="InterPro" id="IPR018163">
    <property type="entry name" value="Thr/Ala-tRNA-synth_IIc_edit"/>
</dbReference>
<evidence type="ECO:0000313" key="7">
    <source>
        <dbReference type="EMBL" id="MBC8335222.1"/>
    </source>
</evidence>
<evidence type="ECO:0000256" key="4">
    <source>
        <dbReference type="ARBA" id="ARBA00022833"/>
    </source>
</evidence>
<dbReference type="GO" id="GO:0002161">
    <property type="term" value="F:aminoacyl-tRNA deacylase activity"/>
    <property type="evidence" value="ECO:0007669"/>
    <property type="project" value="UniProtKB-ARBA"/>
</dbReference>
<dbReference type="GO" id="GO:0006419">
    <property type="term" value="P:alanyl-tRNA aminoacylation"/>
    <property type="evidence" value="ECO:0007669"/>
    <property type="project" value="InterPro"/>
</dbReference>
<sequence length="396" mass="43894">MTKKLYFDDPMTMEFTAEVVETRTLTDGRFGAILPSTFFYPTGGGQSYDMGTIGTARVVDVFIEADEIVHVLDREVEPGSYPARIDEKRRFRHMQHHTGQHILSAAFATDLGFETLSSHISGETPSSIDFDAETLSSDDISRMEKLANQIIFENREVKTYFVKDIDSVPFRRPPKVSGSIRVVEVEGFDYSACGGTHFPQTGMVGLVKIVKTERINHKARIYFVAGWQALEFLQQVQSISQGIAAELDTGVEGLPEALSNLQGQLKEAQSELKPLRDIAMNVEIEKMVQLAEKVDENWLVTKIYENRSPADLRTLAIQLRNYPSMVALLASLEDEKLSLVISCATDSGLNANDLLQKHLAPYQGRGGGDNTIAQGGGVAKNIDGIFNQSIEMIRNP</sequence>
<reference evidence="7 8" key="1">
    <citation type="submission" date="2020-08" db="EMBL/GenBank/DDBJ databases">
        <title>Bridging the membrane lipid divide: bacteria of the FCB group superphylum have the potential to synthesize archaeal ether lipids.</title>
        <authorList>
            <person name="Villanueva L."/>
            <person name="Von Meijenfeldt F.A.B."/>
            <person name="Westbye A.B."/>
            <person name="Yadav S."/>
            <person name="Hopmans E.C."/>
            <person name="Dutilh B.E."/>
            <person name="Sinninghe Damste J.S."/>
        </authorList>
    </citation>
    <scope>NUCLEOTIDE SEQUENCE [LARGE SCALE GENOMIC DNA]</scope>
    <source>
        <strain evidence="7">NIOZ-UU36</strain>
    </source>
</reference>
<dbReference type="GO" id="GO:0005524">
    <property type="term" value="F:ATP binding"/>
    <property type="evidence" value="ECO:0007669"/>
    <property type="project" value="InterPro"/>
</dbReference>
<dbReference type="PANTHER" id="PTHR43462:SF1">
    <property type="entry name" value="ALANYL-TRNA EDITING PROTEIN AARSD1"/>
    <property type="match status" value="1"/>
</dbReference>
<dbReference type="Proteomes" id="UP000614469">
    <property type="component" value="Unassembled WGS sequence"/>
</dbReference>